<dbReference type="EMBL" id="AP018358">
    <property type="protein sequence ID" value="BBA40484.1"/>
    <property type="molecule type" value="Genomic_DNA"/>
</dbReference>
<evidence type="ECO:0000256" key="4">
    <source>
        <dbReference type="ARBA" id="ARBA00022691"/>
    </source>
</evidence>
<dbReference type="PANTHER" id="PTHR10629:SF52">
    <property type="entry name" value="DNA (CYTOSINE-5)-METHYLTRANSFERASE 1"/>
    <property type="match status" value="1"/>
</dbReference>
<dbReference type="SUPFAM" id="SSF53335">
    <property type="entry name" value="S-adenosyl-L-methionine-dependent methyltransferases"/>
    <property type="match status" value="1"/>
</dbReference>
<evidence type="ECO:0000256" key="5">
    <source>
        <dbReference type="ARBA" id="ARBA00022747"/>
    </source>
</evidence>
<proteinExistence type="predicted"/>
<reference evidence="7" key="1">
    <citation type="journal article" date="2016" name="Biosci. Biotechnol. Biochem.">
        <title>Bioconversion of AHX to AOH by resting cells of Burkholderia contaminans CH-1.</title>
        <authorList>
            <person name="Choi J.H."/>
            <person name="Kikuchi A."/>
            <person name="Pumkaeo P."/>
            <person name="Hirai H."/>
            <person name="Tokuyama S."/>
            <person name="Kawagishi H."/>
        </authorList>
    </citation>
    <scope>NUCLEOTIDE SEQUENCE</scope>
    <source>
        <strain evidence="7">CH-1</strain>
    </source>
</reference>
<dbReference type="InterPro" id="IPR050390">
    <property type="entry name" value="C5-Methyltransferase"/>
</dbReference>
<keyword evidence="2" id="KW-0489">Methyltransferase</keyword>
<dbReference type="GO" id="GO:0044027">
    <property type="term" value="P:negative regulation of gene expression via chromosomal CpG island methylation"/>
    <property type="evidence" value="ECO:0007669"/>
    <property type="project" value="TreeGrafter"/>
</dbReference>
<keyword evidence="5" id="KW-0680">Restriction system</keyword>
<protein>
    <recommendedName>
        <fullName evidence="1">DNA (cytosine-5-)-methyltransferase</fullName>
        <ecNumber evidence="1">2.1.1.37</ecNumber>
    </recommendedName>
</protein>
<dbReference type="InterPro" id="IPR001525">
    <property type="entry name" value="C5_MeTfrase"/>
</dbReference>
<organism evidence="7">
    <name type="scientific">Burkholderia contaminans</name>
    <dbReference type="NCBI Taxonomy" id="488447"/>
    <lineage>
        <taxon>Bacteria</taxon>
        <taxon>Pseudomonadati</taxon>
        <taxon>Pseudomonadota</taxon>
        <taxon>Betaproteobacteria</taxon>
        <taxon>Burkholderiales</taxon>
        <taxon>Burkholderiaceae</taxon>
        <taxon>Burkholderia</taxon>
        <taxon>Burkholderia cepacia complex</taxon>
    </lineage>
</organism>
<dbReference type="Pfam" id="PF00145">
    <property type="entry name" value="DNA_methylase"/>
    <property type="match status" value="1"/>
</dbReference>
<reference evidence="7" key="2">
    <citation type="journal article" date="2017" name="Genome Announc.">
        <title>High-Quality Draft Genome Sequence of Burkholderia contaminans CH-1, a Gram-Negative Bacterium That Metabolizes 2-Azahypoxanthine, a Plant Growth-Regulating Compound.</title>
        <authorList>
            <person name="Choi J.-H."/>
            <person name="Sugiura H."/>
            <person name="Moriuchi R."/>
            <person name="Kawagishi H."/>
            <person name="Dohra H."/>
        </authorList>
    </citation>
    <scope>NUCLEOTIDE SEQUENCE</scope>
    <source>
        <strain evidence="7">CH-1</strain>
    </source>
</reference>
<dbReference type="GO" id="GO:0009307">
    <property type="term" value="P:DNA restriction-modification system"/>
    <property type="evidence" value="ECO:0007669"/>
    <property type="project" value="UniProtKB-KW"/>
</dbReference>
<sequence>MQIADSPSTTIVSHIAKDGHYYIHPDPSQCRSLTVREAARLQTFPDNYFFEGNRTQQYHQVGNAVPPFLAKQLGESVARFLKIPVCVDSQIRQSEGKVVTGS</sequence>
<accession>A0A250L7C2</accession>
<dbReference type="GO" id="GO:0003886">
    <property type="term" value="F:DNA (cytosine-5-)-methyltransferase activity"/>
    <property type="evidence" value="ECO:0007669"/>
    <property type="project" value="UniProtKB-EC"/>
</dbReference>
<comment type="catalytic activity">
    <reaction evidence="6">
        <text>a 2'-deoxycytidine in DNA + S-adenosyl-L-methionine = a 5-methyl-2'-deoxycytidine in DNA + S-adenosyl-L-homocysteine + H(+)</text>
        <dbReference type="Rhea" id="RHEA:13681"/>
        <dbReference type="Rhea" id="RHEA-COMP:11369"/>
        <dbReference type="Rhea" id="RHEA-COMP:11370"/>
        <dbReference type="ChEBI" id="CHEBI:15378"/>
        <dbReference type="ChEBI" id="CHEBI:57856"/>
        <dbReference type="ChEBI" id="CHEBI:59789"/>
        <dbReference type="ChEBI" id="CHEBI:85452"/>
        <dbReference type="ChEBI" id="CHEBI:85454"/>
        <dbReference type="EC" id="2.1.1.37"/>
    </reaction>
</comment>
<gene>
    <name evidence="7" type="ORF">BCCH1_29090</name>
</gene>
<dbReference type="GO" id="GO:0032259">
    <property type="term" value="P:methylation"/>
    <property type="evidence" value="ECO:0007669"/>
    <property type="project" value="UniProtKB-KW"/>
</dbReference>
<evidence type="ECO:0000256" key="2">
    <source>
        <dbReference type="ARBA" id="ARBA00022603"/>
    </source>
</evidence>
<dbReference type="PANTHER" id="PTHR10629">
    <property type="entry name" value="CYTOSINE-SPECIFIC METHYLTRANSFERASE"/>
    <property type="match status" value="1"/>
</dbReference>
<dbReference type="EC" id="2.1.1.37" evidence="1"/>
<dbReference type="InterPro" id="IPR029063">
    <property type="entry name" value="SAM-dependent_MTases_sf"/>
</dbReference>
<evidence type="ECO:0000256" key="1">
    <source>
        <dbReference type="ARBA" id="ARBA00011975"/>
    </source>
</evidence>
<dbReference type="Gene3D" id="3.90.120.10">
    <property type="entry name" value="DNA Methylase, subunit A, domain 2"/>
    <property type="match status" value="1"/>
</dbReference>
<name>A0A250L7C2_9BURK</name>
<evidence type="ECO:0000313" key="7">
    <source>
        <dbReference type="EMBL" id="BBA40484.1"/>
    </source>
</evidence>
<keyword evidence="4" id="KW-0949">S-adenosyl-L-methionine</keyword>
<dbReference type="AlphaFoldDB" id="A0A250L7C2"/>
<dbReference type="REBASE" id="309959">
    <property type="entry name" value="M.BcoCH1ORF29090P"/>
</dbReference>
<dbReference type="GO" id="GO:0003677">
    <property type="term" value="F:DNA binding"/>
    <property type="evidence" value="ECO:0007669"/>
    <property type="project" value="TreeGrafter"/>
</dbReference>
<keyword evidence="3" id="KW-0808">Transferase</keyword>
<evidence type="ECO:0000256" key="3">
    <source>
        <dbReference type="ARBA" id="ARBA00022679"/>
    </source>
</evidence>
<evidence type="ECO:0000256" key="6">
    <source>
        <dbReference type="ARBA" id="ARBA00047422"/>
    </source>
</evidence>